<proteinExistence type="inferred from homology"/>
<comment type="subunit">
    <text evidence="3">Homodimer.</text>
</comment>
<reference evidence="7" key="1">
    <citation type="submission" date="2017-09" db="EMBL/GenBank/DDBJ databases">
        <title>Depth-based differentiation of microbial function through sediment-hosted aquifers and enrichment of novel symbionts in the deep terrestrial subsurface.</title>
        <authorList>
            <person name="Probst A.J."/>
            <person name="Ladd B."/>
            <person name="Jarett J.K."/>
            <person name="Geller-Mcgrath D.E."/>
            <person name="Sieber C.M.K."/>
            <person name="Emerson J.B."/>
            <person name="Anantharaman K."/>
            <person name="Thomas B.C."/>
            <person name="Malmstrom R."/>
            <person name="Stieglmeier M."/>
            <person name="Klingl A."/>
            <person name="Woyke T."/>
            <person name="Ryan C.M."/>
            <person name="Banfield J.F."/>
        </authorList>
    </citation>
    <scope>NUCLEOTIDE SEQUENCE [LARGE SCALE GENOMIC DNA]</scope>
</reference>
<keyword evidence="3" id="KW-0963">Cytoplasm</keyword>
<dbReference type="AlphaFoldDB" id="A0A2M7TWM5"/>
<dbReference type="GO" id="GO:0005737">
    <property type="term" value="C:cytoplasm"/>
    <property type="evidence" value="ECO:0007669"/>
    <property type="project" value="UniProtKB-SubCell"/>
</dbReference>
<dbReference type="Gene3D" id="3.90.20.20">
    <property type="match status" value="1"/>
</dbReference>
<sequence>MKANKKHKKIENSEEEVIEENTELVECKAQNEALKQNYLRALADYKNLEHRMDQERYRMRNSVKREFVEQLLPILDNLDQAEVFNSDPGLNMIRSLFQKSLQDLGVKEMDLLGTEFDPAKAEAIEAIVGKQDNIVVEVLQKAYQIDGSVIRHGKVKVSKKREN</sequence>
<comment type="caution">
    <text evidence="6">The sequence shown here is derived from an EMBL/GenBank/DDBJ whole genome shotgun (WGS) entry which is preliminary data.</text>
</comment>
<keyword evidence="3" id="KW-0346">Stress response</keyword>
<dbReference type="InterPro" id="IPR000740">
    <property type="entry name" value="GrpE"/>
</dbReference>
<evidence type="ECO:0000256" key="2">
    <source>
        <dbReference type="ARBA" id="ARBA00023186"/>
    </source>
</evidence>
<dbReference type="PANTHER" id="PTHR21237">
    <property type="entry name" value="GRPE PROTEIN"/>
    <property type="match status" value="1"/>
</dbReference>
<dbReference type="GO" id="GO:0051087">
    <property type="term" value="F:protein-folding chaperone binding"/>
    <property type="evidence" value="ECO:0007669"/>
    <property type="project" value="InterPro"/>
</dbReference>
<organism evidence="6 7">
    <name type="scientific">Candidatus Roizmanbacteria bacterium CG_4_10_14_0_2_um_filter_39_13</name>
    <dbReference type="NCBI Taxonomy" id="1974825"/>
    <lineage>
        <taxon>Bacteria</taxon>
        <taxon>Candidatus Roizmaniibacteriota</taxon>
    </lineage>
</organism>
<evidence type="ECO:0000256" key="4">
    <source>
        <dbReference type="RuleBase" id="RU004478"/>
    </source>
</evidence>
<evidence type="ECO:0000313" key="7">
    <source>
        <dbReference type="Proteomes" id="UP000228503"/>
    </source>
</evidence>
<dbReference type="Gene3D" id="2.30.22.10">
    <property type="entry name" value="Head domain of nucleotide exchange factor GrpE"/>
    <property type="match status" value="1"/>
</dbReference>
<comment type="function">
    <text evidence="3">Participates actively in the response to hyperosmotic and heat shock by preventing the aggregation of stress-denatured proteins, in association with DnaK and GrpE. It is the nucleotide exchange factor for DnaK and may function as a thermosensor. Unfolded proteins bind initially to DnaJ; upon interaction with the DnaJ-bound protein, DnaK hydrolyzes its bound ATP, resulting in the formation of a stable complex. GrpE releases ADP from DnaK; ATP binding to DnaK triggers the release of the substrate protein, thus completing the reaction cycle. Several rounds of ATP-dependent interactions between DnaJ, DnaK and GrpE are required for fully efficient folding.</text>
</comment>
<dbReference type="InterPro" id="IPR013805">
    <property type="entry name" value="GrpE_CC"/>
</dbReference>
<dbReference type="Proteomes" id="UP000228503">
    <property type="component" value="Unassembled WGS sequence"/>
</dbReference>
<evidence type="ECO:0000256" key="3">
    <source>
        <dbReference type="HAMAP-Rule" id="MF_01151"/>
    </source>
</evidence>
<protein>
    <recommendedName>
        <fullName evidence="3">Protein GrpE</fullName>
    </recommendedName>
    <alternativeName>
        <fullName evidence="3">HSP-70 cofactor</fullName>
    </alternativeName>
</protein>
<gene>
    <name evidence="3 6" type="primary">grpE</name>
    <name evidence="6" type="ORF">COY16_04905</name>
</gene>
<keyword evidence="5" id="KW-0175">Coiled coil</keyword>
<feature type="coiled-coil region" evidence="5">
    <location>
        <begin position="3"/>
        <end position="51"/>
    </location>
</feature>
<accession>A0A2M7TWM5</accession>
<dbReference type="InterPro" id="IPR009012">
    <property type="entry name" value="GrpE_head"/>
</dbReference>
<dbReference type="EMBL" id="PFOB01000062">
    <property type="protein sequence ID" value="PIZ62237.1"/>
    <property type="molecule type" value="Genomic_DNA"/>
</dbReference>
<keyword evidence="2 3" id="KW-0143">Chaperone</keyword>
<dbReference type="Pfam" id="PF01025">
    <property type="entry name" value="GrpE"/>
    <property type="match status" value="1"/>
</dbReference>
<evidence type="ECO:0000313" key="6">
    <source>
        <dbReference type="EMBL" id="PIZ62237.1"/>
    </source>
</evidence>
<dbReference type="GO" id="GO:0042803">
    <property type="term" value="F:protein homodimerization activity"/>
    <property type="evidence" value="ECO:0007669"/>
    <property type="project" value="InterPro"/>
</dbReference>
<dbReference type="SUPFAM" id="SSF51064">
    <property type="entry name" value="Head domain of nucleotide exchange factor GrpE"/>
    <property type="match status" value="1"/>
</dbReference>
<comment type="similarity">
    <text evidence="1 3 4">Belongs to the GrpE family.</text>
</comment>
<dbReference type="HAMAP" id="MF_01151">
    <property type="entry name" value="GrpE"/>
    <property type="match status" value="1"/>
</dbReference>
<dbReference type="GO" id="GO:0006457">
    <property type="term" value="P:protein folding"/>
    <property type="evidence" value="ECO:0007669"/>
    <property type="project" value="InterPro"/>
</dbReference>
<comment type="subcellular location">
    <subcellularLocation>
        <location evidence="3">Cytoplasm</location>
    </subcellularLocation>
</comment>
<evidence type="ECO:0000256" key="5">
    <source>
        <dbReference type="SAM" id="Coils"/>
    </source>
</evidence>
<evidence type="ECO:0000256" key="1">
    <source>
        <dbReference type="ARBA" id="ARBA00009054"/>
    </source>
</evidence>
<dbReference type="PRINTS" id="PR00773">
    <property type="entry name" value="GRPEPROTEIN"/>
</dbReference>
<dbReference type="PANTHER" id="PTHR21237:SF23">
    <property type="entry name" value="GRPE PROTEIN HOMOLOG, MITOCHONDRIAL"/>
    <property type="match status" value="1"/>
</dbReference>
<dbReference type="SUPFAM" id="SSF58014">
    <property type="entry name" value="Coiled-coil domain of nucleotide exchange factor GrpE"/>
    <property type="match status" value="1"/>
</dbReference>
<dbReference type="GO" id="GO:0000774">
    <property type="term" value="F:adenyl-nucleotide exchange factor activity"/>
    <property type="evidence" value="ECO:0007669"/>
    <property type="project" value="InterPro"/>
</dbReference>
<dbReference type="GO" id="GO:0051082">
    <property type="term" value="F:unfolded protein binding"/>
    <property type="evidence" value="ECO:0007669"/>
    <property type="project" value="TreeGrafter"/>
</dbReference>
<name>A0A2M7TWM5_9BACT</name>